<evidence type="ECO:0000256" key="4">
    <source>
        <dbReference type="ARBA" id="ARBA00023242"/>
    </source>
</evidence>
<comment type="similarity">
    <text evidence="1">Belongs to the TALE/M-ATYP homeobox family.</text>
</comment>
<keyword evidence="2 5" id="KW-0238">DNA-binding</keyword>
<evidence type="ECO:0000256" key="6">
    <source>
        <dbReference type="SAM" id="MobiDB-lite"/>
    </source>
</evidence>
<feature type="DNA-binding region" description="Homeobox" evidence="5">
    <location>
        <begin position="133"/>
        <end position="166"/>
    </location>
</feature>
<evidence type="ECO:0000256" key="3">
    <source>
        <dbReference type="ARBA" id="ARBA00023155"/>
    </source>
</evidence>
<comment type="caution">
    <text evidence="8">The sequence shown here is derived from an EMBL/GenBank/DDBJ whole genome shotgun (WGS) entry which is preliminary data.</text>
</comment>
<dbReference type="AlphaFoldDB" id="A0A2N5SK36"/>
<feature type="region of interest" description="Disordered" evidence="6">
    <location>
        <begin position="521"/>
        <end position="560"/>
    </location>
</feature>
<dbReference type="STRING" id="200324.A0A2N5SK36"/>
<dbReference type="InterPro" id="IPR008422">
    <property type="entry name" value="KN_HD"/>
</dbReference>
<dbReference type="SMART" id="SM00389">
    <property type="entry name" value="HOX"/>
    <property type="match status" value="1"/>
</dbReference>
<dbReference type="InterPro" id="IPR001356">
    <property type="entry name" value="HD"/>
</dbReference>
<dbReference type="InterPro" id="IPR009057">
    <property type="entry name" value="Homeodomain-like_sf"/>
</dbReference>
<feature type="compositionally biased region" description="Polar residues" evidence="6">
    <location>
        <begin position="536"/>
        <end position="550"/>
    </location>
</feature>
<comment type="subcellular location">
    <subcellularLocation>
        <location evidence="5">Nucleus</location>
    </subcellularLocation>
</comment>
<feature type="compositionally biased region" description="Low complexity" evidence="6">
    <location>
        <begin position="267"/>
        <end position="326"/>
    </location>
</feature>
<evidence type="ECO:0000313" key="9">
    <source>
        <dbReference type="Proteomes" id="UP000235388"/>
    </source>
</evidence>
<dbReference type="GO" id="GO:0003677">
    <property type="term" value="F:DNA binding"/>
    <property type="evidence" value="ECO:0007669"/>
    <property type="project" value="UniProtKB-UniRule"/>
</dbReference>
<dbReference type="Proteomes" id="UP000235388">
    <property type="component" value="Unassembled WGS sequence"/>
</dbReference>
<feature type="domain" description="Homeobox" evidence="7">
    <location>
        <begin position="131"/>
        <end position="165"/>
    </location>
</feature>
<dbReference type="PROSITE" id="PS50071">
    <property type="entry name" value="HOMEOBOX_2"/>
    <property type="match status" value="1"/>
</dbReference>
<feature type="region of interest" description="Disordered" evidence="6">
    <location>
        <begin position="465"/>
        <end position="484"/>
    </location>
</feature>
<evidence type="ECO:0000313" key="8">
    <source>
        <dbReference type="EMBL" id="PLW13581.1"/>
    </source>
</evidence>
<dbReference type="Pfam" id="PF05920">
    <property type="entry name" value="Homeobox_KN"/>
    <property type="match status" value="1"/>
</dbReference>
<keyword evidence="3 5" id="KW-0371">Homeobox</keyword>
<feature type="region of interest" description="Disordered" evidence="6">
    <location>
        <begin position="88"/>
        <end position="112"/>
    </location>
</feature>
<dbReference type="GO" id="GO:0005634">
    <property type="term" value="C:nucleus"/>
    <property type="evidence" value="ECO:0007669"/>
    <property type="project" value="UniProtKB-SubCell"/>
</dbReference>
<dbReference type="EMBL" id="PGCJ01000945">
    <property type="protein sequence ID" value="PLW13581.1"/>
    <property type="molecule type" value="Genomic_DNA"/>
</dbReference>
<organism evidence="8 9">
    <name type="scientific">Puccinia coronata f. sp. avenae</name>
    <dbReference type="NCBI Taxonomy" id="200324"/>
    <lineage>
        <taxon>Eukaryota</taxon>
        <taxon>Fungi</taxon>
        <taxon>Dikarya</taxon>
        <taxon>Basidiomycota</taxon>
        <taxon>Pucciniomycotina</taxon>
        <taxon>Pucciniomycetes</taxon>
        <taxon>Pucciniales</taxon>
        <taxon>Pucciniaceae</taxon>
        <taxon>Puccinia</taxon>
    </lineage>
</organism>
<evidence type="ECO:0000256" key="1">
    <source>
        <dbReference type="ARBA" id="ARBA00005800"/>
    </source>
</evidence>
<evidence type="ECO:0000256" key="5">
    <source>
        <dbReference type="PROSITE-ProRule" id="PRU00108"/>
    </source>
</evidence>
<reference evidence="8 9" key="1">
    <citation type="submission" date="2017-11" db="EMBL/GenBank/DDBJ databases">
        <title>De novo assembly and phasing of dikaryotic genomes from two isolates of Puccinia coronata f. sp. avenae, the causal agent of oat crown rust.</title>
        <authorList>
            <person name="Miller M.E."/>
            <person name="Zhang Y."/>
            <person name="Omidvar V."/>
            <person name="Sperschneider J."/>
            <person name="Schwessinger B."/>
            <person name="Raley C."/>
            <person name="Palmer J.M."/>
            <person name="Garnica D."/>
            <person name="Upadhyaya N."/>
            <person name="Rathjen J."/>
            <person name="Taylor J.M."/>
            <person name="Park R.F."/>
            <person name="Dodds P.N."/>
            <person name="Hirsch C.D."/>
            <person name="Kianian S.F."/>
            <person name="Figueroa M."/>
        </authorList>
    </citation>
    <scope>NUCLEOTIDE SEQUENCE [LARGE SCALE GENOMIC DNA]</scope>
    <source>
        <strain evidence="8">12NC29</strain>
    </source>
</reference>
<dbReference type="SUPFAM" id="SSF46689">
    <property type="entry name" value="Homeodomain-like"/>
    <property type="match status" value="1"/>
</dbReference>
<dbReference type="CDD" id="cd00086">
    <property type="entry name" value="homeodomain"/>
    <property type="match status" value="1"/>
</dbReference>
<keyword evidence="9" id="KW-1185">Reference proteome</keyword>
<name>A0A2N5SK36_9BASI</name>
<accession>A0A2N5SK36</accession>
<feature type="compositionally biased region" description="Low complexity" evidence="6">
    <location>
        <begin position="100"/>
        <end position="112"/>
    </location>
</feature>
<gene>
    <name evidence="8" type="ORF">PCANC_19223</name>
</gene>
<sequence>MLPHLEHDFLVALKSNDTDSLNQLGNRFSQLALQLEHDASSKSLSQDEVKAHLYLSHNVYIASMYAEQAQLAMDELSDKWTQKLSLMALAPNPPAPSPTPSKQSVSEDGSSSSTSHTILKKWSQTHMSYLYPTELQYQELAAATSMTEKKINAWFRNARTRSGWSTLNTLKGQIDKDREKFQLLIEEYQSLKRLKSPEEFKKIVAEQESFQLLEGIFRWFATKKEPTRAPKAVKPWIKDVLTSTLNSLRQGASGLLDSSMQLLPSLSPRSDTSIPTTTSSPVTSSSRCLTASTVPPSLCSSSSDRSASPEAPSIQGSASSSSSSPVLSPFTLPTTSGFFPDSACHAQSSFSLAASSRPSSSSSNLSLSPIISPFDLSQEPPSFPNIPTDDRPADLTHASFSCPAPSTTLLNPIFFPLNLPLSAAAFPQSSSSSQFADALDASASGSSSPNSLLSPIFSPSNIPTVATSLPGSKPPTPDSFPSSLSPFFSPLSQSPELASPFAASSSMPLCLPANESSFTILSSSPSESISDRHSPFPSSYSDATQQSILSGQFDDAPEDL</sequence>
<dbReference type="OrthoDB" id="10056939at2759"/>
<feature type="region of interest" description="Disordered" evidence="6">
    <location>
        <begin position="266"/>
        <end position="326"/>
    </location>
</feature>
<protein>
    <recommendedName>
        <fullName evidence="7">Homeobox domain-containing protein</fullName>
    </recommendedName>
</protein>
<evidence type="ECO:0000259" key="7">
    <source>
        <dbReference type="PROSITE" id="PS50071"/>
    </source>
</evidence>
<proteinExistence type="inferred from homology"/>
<dbReference type="GO" id="GO:0006355">
    <property type="term" value="P:regulation of DNA-templated transcription"/>
    <property type="evidence" value="ECO:0007669"/>
    <property type="project" value="InterPro"/>
</dbReference>
<dbReference type="Gene3D" id="1.10.10.60">
    <property type="entry name" value="Homeodomain-like"/>
    <property type="match status" value="1"/>
</dbReference>
<evidence type="ECO:0000256" key="2">
    <source>
        <dbReference type="ARBA" id="ARBA00023125"/>
    </source>
</evidence>
<keyword evidence="4 5" id="KW-0539">Nucleus</keyword>